<dbReference type="PANTHER" id="PTHR37424">
    <property type="entry name" value="BACTERIOFERRITIN-ASSOCIATED FERREDOXIN"/>
    <property type="match status" value="1"/>
</dbReference>
<dbReference type="RefSeq" id="WP_127697648.1">
    <property type="nucleotide sequence ID" value="NZ_SACS01000002.1"/>
</dbReference>
<evidence type="ECO:0000256" key="3">
    <source>
        <dbReference type="ARBA" id="ARBA00022723"/>
    </source>
</evidence>
<proteinExistence type="inferred from homology"/>
<comment type="caution">
    <text evidence="11">The sequence shown here is derived from an EMBL/GenBank/DDBJ whole genome shotgun (WGS) entry which is preliminary data.</text>
</comment>
<keyword evidence="2" id="KW-0001">2Fe-2S</keyword>
<dbReference type="InterPro" id="IPR041854">
    <property type="entry name" value="BFD-like_2Fe2S-bd_dom_sf"/>
</dbReference>
<dbReference type="PANTHER" id="PTHR37424:SF1">
    <property type="entry name" value="BACTERIOFERRITIN-ASSOCIATED FERREDOXIN"/>
    <property type="match status" value="1"/>
</dbReference>
<name>A0A437R3F8_9GAMM</name>
<evidence type="ECO:0000256" key="8">
    <source>
        <dbReference type="ARBA" id="ARBA00039386"/>
    </source>
</evidence>
<dbReference type="GO" id="GO:0046872">
    <property type="term" value="F:metal ion binding"/>
    <property type="evidence" value="ECO:0007669"/>
    <property type="project" value="UniProtKB-KW"/>
</dbReference>
<keyword evidence="4" id="KW-0249">Electron transport</keyword>
<sequence length="70" mass="7586">MYICVCKAVTDKAIRNLVADGACSMRELKQCLGVGSQCGKCTPAAQDLLNRSLTEQMRIPCNVLEQRPAA</sequence>
<dbReference type="CDD" id="cd19945">
    <property type="entry name" value="Fer2_BFD"/>
    <property type="match status" value="1"/>
</dbReference>
<dbReference type="Pfam" id="PF04324">
    <property type="entry name" value="Fer2_BFD"/>
    <property type="match status" value="1"/>
</dbReference>
<evidence type="ECO:0000256" key="7">
    <source>
        <dbReference type="ARBA" id="ARBA00034078"/>
    </source>
</evidence>
<evidence type="ECO:0000256" key="9">
    <source>
        <dbReference type="ARBA" id="ARBA00046332"/>
    </source>
</evidence>
<accession>A0A437R3F8</accession>
<dbReference type="GO" id="GO:0051537">
    <property type="term" value="F:2 iron, 2 sulfur cluster binding"/>
    <property type="evidence" value="ECO:0007669"/>
    <property type="project" value="UniProtKB-KW"/>
</dbReference>
<evidence type="ECO:0000256" key="6">
    <source>
        <dbReference type="ARBA" id="ARBA00023014"/>
    </source>
</evidence>
<evidence type="ECO:0000256" key="4">
    <source>
        <dbReference type="ARBA" id="ARBA00022982"/>
    </source>
</evidence>
<dbReference type="AlphaFoldDB" id="A0A437R3F8"/>
<dbReference type="EMBL" id="SACS01000002">
    <property type="protein sequence ID" value="RVU41265.1"/>
    <property type="molecule type" value="Genomic_DNA"/>
</dbReference>
<dbReference type="OrthoDB" id="9815350at2"/>
<dbReference type="Gene3D" id="1.10.10.1100">
    <property type="entry name" value="BFD-like [2Fe-2S]-binding domain"/>
    <property type="match status" value="1"/>
</dbReference>
<organism evidence="11 12">
    <name type="scientific">Rheinheimera riviphila</name>
    <dbReference type="NCBI Taxonomy" id="1834037"/>
    <lineage>
        <taxon>Bacteria</taxon>
        <taxon>Pseudomonadati</taxon>
        <taxon>Pseudomonadota</taxon>
        <taxon>Gammaproteobacteria</taxon>
        <taxon>Chromatiales</taxon>
        <taxon>Chromatiaceae</taxon>
        <taxon>Rheinheimera</taxon>
    </lineage>
</organism>
<reference evidence="11 12" key="1">
    <citation type="submission" date="2019-01" db="EMBL/GenBank/DDBJ databases">
        <authorList>
            <person name="Chen W.-M."/>
        </authorList>
    </citation>
    <scope>NUCLEOTIDE SEQUENCE [LARGE SCALE GENOMIC DNA]</scope>
    <source>
        <strain evidence="11 12">KYPC3</strain>
    </source>
</reference>
<keyword evidence="12" id="KW-1185">Reference proteome</keyword>
<evidence type="ECO:0000259" key="10">
    <source>
        <dbReference type="Pfam" id="PF04324"/>
    </source>
</evidence>
<keyword evidence="1" id="KW-0813">Transport</keyword>
<keyword evidence="6" id="KW-0411">Iron-sulfur</keyword>
<evidence type="ECO:0000256" key="1">
    <source>
        <dbReference type="ARBA" id="ARBA00022448"/>
    </source>
</evidence>
<evidence type="ECO:0000256" key="2">
    <source>
        <dbReference type="ARBA" id="ARBA00022714"/>
    </source>
</evidence>
<comment type="cofactor">
    <cofactor evidence="7">
        <name>[2Fe-2S] cluster</name>
        <dbReference type="ChEBI" id="CHEBI:190135"/>
    </cofactor>
</comment>
<protein>
    <recommendedName>
        <fullName evidence="8">Bacterioferritin-associated ferredoxin</fullName>
    </recommendedName>
</protein>
<evidence type="ECO:0000256" key="5">
    <source>
        <dbReference type="ARBA" id="ARBA00023004"/>
    </source>
</evidence>
<comment type="similarity">
    <text evidence="9">Belongs to the Bfd family.</text>
</comment>
<dbReference type="InterPro" id="IPR052371">
    <property type="entry name" value="BFD-associated_ferredoxin"/>
</dbReference>
<dbReference type="InterPro" id="IPR007419">
    <property type="entry name" value="BFD-like_2Fe2S-bd_dom"/>
</dbReference>
<keyword evidence="5" id="KW-0408">Iron</keyword>
<dbReference type="Proteomes" id="UP000283077">
    <property type="component" value="Unassembled WGS sequence"/>
</dbReference>
<keyword evidence="3" id="KW-0479">Metal-binding</keyword>
<evidence type="ECO:0000313" key="11">
    <source>
        <dbReference type="EMBL" id="RVU41265.1"/>
    </source>
</evidence>
<feature type="domain" description="BFD-like [2Fe-2S]-binding" evidence="10">
    <location>
        <begin position="2"/>
        <end position="50"/>
    </location>
</feature>
<evidence type="ECO:0000313" key="12">
    <source>
        <dbReference type="Proteomes" id="UP000283077"/>
    </source>
</evidence>
<gene>
    <name evidence="11" type="ORF">EOE67_03430</name>
</gene>